<keyword evidence="1" id="KW-1133">Transmembrane helix</keyword>
<evidence type="ECO:0000313" key="3">
    <source>
        <dbReference type="Proteomes" id="UP000198379"/>
    </source>
</evidence>
<evidence type="ECO:0000256" key="1">
    <source>
        <dbReference type="SAM" id="Phobius"/>
    </source>
</evidence>
<reference evidence="2 3" key="1">
    <citation type="submission" date="2017-06" db="EMBL/GenBank/DDBJ databases">
        <authorList>
            <person name="Kim H.J."/>
            <person name="Triplett B.A."/>
        </authorList>
    </citation>
    <scope>NUCLEOTIDE SEQUENCE [LARGE SCALE GENOMIC DNA]</scope>
    <source>
        <strain evidence="2 3">DSM 25597</strain>
    </source>
</reference>
<dbReference type="RefSeq" id="WP_089369790.1">
    <property type="nucleotide sequence ID" value="NZ_BMEP01000002.1"/>
</dbReference>
<evidence type="ECO:0000313" key="2">
    <source>
        <dbReference type="EMBL" id="SNR38673.1"/>
    </source>
</evidence>
<proteinExistence type="predicted"/>
<feature type="transmembrane region" description="Helical" evidence="1">
    <location>
        <begin position="132"/>
        <end position="154"/>
    </location>
</feature>
<protein>
    <submittedName>
        <fullName evidence="2">Uncharacterized protein</fullName>
    </submittedName>
</protein>
<dbReference type="OrthoDB" id="886186at2"/>
<organism evidence="2 3">
    <name type="scientific">Dokdonia pacifica</name>
    <dbReference type="NCBI Taxonomy" id="1627892"/>
    <lineage>
        <taxon>Bacteria</taxon>
        <taxon>Pseudomonadati</taxon>
        <taxon>Bacteroidota</taxon>
        <taxon>Flavobacteriia</taxon>
        <taxon>Flavobacteriales</taxon>
        <taxon>Flavobacteriaceae</taxon>
        <taxon>Dokdonia</taxon>
    </lineage>
</organism>
<keyword evidence="1" id="KW-0472">Membrane</keyword>
<name>A0A238VXU4_9FLAO</name>
<dbReference type="EMBL" id="FZNY01000001">
    <property type="protein sequence ID" value="SNR38673.1"/>
    <property type="molecule type" value="Genomic_DNA"/>
</dbReference>
<dbReference type="Proteomes" id="UP000198379">
    <property type="component" value="Unassembled WGS sequence"/>
</dbReference>
<accession>A0A238VXU4</accession>
<keyword evidence="1" id="KW-0812">Transmembrane</keyword>
<gene>
    <name evidence="2" type="ORF">SAMN06265376_101450</name>
</gene>
<dbReference type="AlphaFoldDB" id="A0A238VXU4"/>
<feature type="transmembrane region" description="Helical" evidence="1">
    <location>
        <begin position="106"/>
        <end position="126"/>
    </location>
</feature>
<sequence>MNTLLTKLNLLTTTTIELPIEKYNFVSIVNASIDHSDLGYFSDMGDIFSSSKAEYKGHINSYGFKLKKKRKFFDYNMNFATAEGRFTQQGDTLKINVEINGFLNRMIPFIILVPIFYLLFFIMTLQGGGPEASIIAIPFLLIHGLFMIGIPYFIMRRSVKRMQYELERDFYFMIK</sequence>
<keyword evidence="3" id="KW-1185">Reference proteome</keyword>